<keyword evidence="9 15" id="KW-0547">Nucleotide-binding</keyword>
<dbReference type="Pfam" id="PF01583">
    <property type="entry name" value="APS_kinase"/>
    <property type="match status" value="1"/>
</dbReference>
<keyword evidence="8 15" id="KW-0808">Transferase</keyword>
<evidence type="ECO:0000256" key="16">
    <source>
        <dbReference type="RuleBase" id="RU004347"/>
    </source>
</evidence>
<evidence type="ECO:0000313" key="18">
    <source>
        <dbReference type="EMBL" id="MCL2914162.1"/>
    </source>
</evidence>
<accession>A0ABT0N704</accession>
<dbReference type="EMBL" id="JAKIKT010000003">
    <property type="protein sequence ID" value="MCL2914162.1"/>
    <property type="molecule type" value="Genomic_DNA"/>
</dbReference>
<dbReference type="GO" id="GO:0004020">
    <property type="term" value="F:adenylylsulfate kinase activity"/>
    <property type="evidence" value="ECO:0007669"/>
    <property type="project" value="UniProtKB-EC"/>
</dbReference>
<keyword evidence="7 15" id="KW-0597">Phosphoprotein</keyword>
<evidence type="ECO:0000256" key="13">
    <source>
        <dbReference type="ARBA" id="ARBA00031393"/>
    </source>
</evidence>
<keyword evidence="10 15" id="KW-0418">Kinase</keyword>
<comment type="similarity">
    <text evidence="4 15 16">Belongs to the APS kinase family.</text>
</comment>
<name>A0ABT0N704_9GAMM</name>
<proteinExistence type="inferred from homology"/>
<sequence>MNNENIVWHQHVVNQQTRSELKKQKPCLLWFTGLSGSGKSTIAGRVETLLAKLSCHTYLLDGDNIRHRLCADLGFSDSDRVENIRRIGEVSHLMVDAGLIVLSAFISPFTANRKMVRDMLKHGEFIEVFIDTPLDECEKRDPKGLYKKARAGEIKDFTGIDSPYEAPVNPELRIVNHNIDIDTAAKQVVDYLRQHGYIPGRSIN</sequence>
<evidence type="ECO:0000256" key="15">
    <source>
        <dbReference type="HAMAP-Rule" id="MF_00065"/>
    </source>
</evidence>
<evidence type="ECO:0000256" key="12">
    <source>
        <dbReference type="ARBA" id="ARBA00029724"/>
    </source>
</evidence>
<feature type="domain" description="APS kinase" evidence="17">
    <location>
        <begin position="25"/>
        <end position="174"/>
    </location>
</feature>
<evidence type="ECO:0000256" key="4">
    <source>
        <dbReference type="ARBA" id="ARBA00007008"/>
    </source>
</evidence>
<evidence type="ECO:0000256" key="6">
    <source>
        <dbReference type="ARBA" id="ARBA00018163"/>
    </source>
</evidence>
<evidence type="ECO:0000256" key="8">
    <source>
        <dbReference type="ARBA" id="ARBA00022679"/>
    </source>
</evidence>
<comment type="pathway">
    <text evidence="3 15 16">Sulfur metabolism; hydrogen sulfide biosynthesis; sulfite from sulfate: step 2/3.</text>
</comment>
<evidence type="ECO:0000256" key="14">
    <source>
        <dbReference type="ARBA" id="ARBA00031464"/>
    </source>
</evidence>
<evidence type="ECO:0000259" key="17">
    <source>
        <dbReference type="Pfam" id="PF01583"/>
    </source>
</evidence>
<dbReference type="RefSeq" id="WP_249248889.1">
    <property type="nucleotide sequence ID" value="NZ_JAKIKT010000003.1"/>
</dbReference>
<evidence type="ECO:0000256" key="5">
    <source>
        <dbReference type="ARBA" id="ARBA00012121"/>
    </source>
</evidence>
<reference evidence="18 19" key="1">
    <citation type="submission" date="2022-01" db="EMBL/GenBank/DDBJ databases">
        <title>Whole genome-based taxonomy of the Shewanellaceae.</title>
        <authorList>
            <person name="Martin-Rodriguez A.J."/>
        </authorList>
    </citation>
    <scope>NUCLEOTIDE SEQUENCE [LARGE SCALE GENOMIC DNA]</scope>
    <source>
        <strain evidence="18 19">DSM 21332</strain>
    </source>
</reference>
<dbReference type="HAMAP" id="MF_00065">
    <property type="entry name" value="Adenylyl_sulf_kinase"/>
    <property type="match status" value="1"/>
</dbReference>
<dbReference type="NCBIfam" id="NF003013">
    <property type="entry name" value="PRK03846.1"/>
    <property type="match status" value="1"/>
</dbReference>
<dbReference type="Gene3D" id="3.40.50.300">
    <property type="entry name" value="P-loop containing nucleotide triphosphate hydrolases"/>
    <property type="match status" value="1"/>
</dbReference>
<dbReference type="EC" id="2.7.1.25" evidence="5 15"/>
<evidence type="ECO:0000313" key="19">
    <source>
        <dbReference type="Proteomes" id="UP001202831"/>
    </source>
</evidence>
<evidence type="ECO:0000256" key="2">
    <source>
        <dbReference type="ARBA" id="ARBA00002632"/>
    </source>
</evidence>
<evidence type="ECO:0000256" key="9">
    <source>
        <dbReference type="ARBA" id="ARBA00022741"/>
    </source>
</evidence>
<dbReference type="Proteomes" id="UP001202831">
    <property type="component" value="Unassembled WGS sequence"/>
</dbReference>
<dbReference type="SUPFAM" id="SSF52540">
    <property type="entry name" value="P-loop containing nucleoside triphosphate hydrolases"/>
    <property type="match status" value="1"/>
</dbReference>
<dbReference type="InterPro" id="IPR027417">
    <property type="entry name" value="P-loop_NTPase"/>
</dbReference>
<comment type="function">
    <text evidence="2 15 16">Catalyzes the synthesis of activated sulfate.</text>
</comment>
<keyword evidence="11 15" id="KW-0067">ATP-binding</keyword>
<organism evidence="18 19">
    <name type="scientific">Shewanella corallii</name>
    <dbReference type="NCBI Taxonomy" id="560080"/>
    <lineage>
        <taxon>Bacteria</taxon>
        <taxon>Pseudomonadati</taxon>
        <taxon>Pseudomonadota</taxon>
        <taxon>Gammaproteobacteria</taxon>
        <taxon>Alteromonadales</taxon>
        <taxon>Shewanellaceae</taxon>
        <taxon>Shewanella</taxon>
    </lineage>
</organism>
<gene>
    <name evidence="15 18" type="primary">cysC</name>
    <name evidence="18" type="ORF">L2725_10330</name>
</gene>
<dbReference type="CDD" id="cd02027">
    <property type="entry name" value="APSK"/>
    <property type="match status" value="1"/>
</dbReference>
<dbReference type="InterPro" id="IPR002891">
    <property type="entry name" value="APS"/>
</dbReference>
<feature type="binding site" evidence="15">
    <location>
        <begin position="33"/>
        <end position="40"/>
    </location>
    <ligand>
        <name>ATP</name>
        <dbReference type="ChEBI" id="CHEBI:30616"/>
    </ligand>
</feature>
<feature type="active site" description="Phosphoserine intermediate" evidence="15">
    <location>
        <position position="107"/>
    </location>
</feature>
<evidence type="ECO:0000256" key="7">
    <source>
        <dbReference type="ARBA" id="ARBA00022553"/>
    </source>
</evidence>
<dbReference type="PANTHER" id="PTHR11055:SF63">
    <property type="entry name" value="ADENYLYL-SULFATE KINASE 1, CHLOROPLASTIC"/>
    <property type="match status" value="1"/>
</dbReference>
<dbReference type="PANTHER" id="PTHR11055">
    <property type="entry name" value="BIFUNCTIONAL 3'-PHOSPHOADENOSINE 5'-PHOSPHOSULFATE SYNTHASE"/>
    <property type="match status" value="1"/>
</dbReference>
<keyword evidence="19" id="KW-1185">Reference proteome</keyword>
<dbReference type="InterPro" id="IPR059117">
    <property type="entry name" value="APS_kinase_dom"/>
</dbReference>
<comment type="catalytic activity">
    <reaction evidence="1 15 16">
        <text>adenosine 5'-phosphosulfate + ATP = 3'-phosphoadenylyl sulfate + ADP + H(+)</text>
        <dbReference type="Rhea" id="RHEA:24152"/>
        <dbReference type="ChEBI" id="CHEBI:15378"/>
        <dbReference type="ChEBI" id="CHEBI:30616"/>
        <dbReference type="ChEBI" id="CHEBI:58243"/>
        <dbReference type="ChEBI" id="CHEBI:58339"/>
        <dbReference type="ChEBI" id="CHEBI:456216"/>
        <dbReference type="EC" id="2.7.1.25"/>
    </reaction>
</comment>
<protein>
    <recommendedName>
        <fullName evidence="6 15">Adenylyl-sulfate kinase</fullName>
        <ecNumber evidence="5 15">2.7.1.25</ecNumber>
    </recommendedName>
    <alternativeName>
        <fullName evidence="13 15">APS kinase</fullName>
    </alternativeName>
    <alternativeName>
        <fullName evidence="14 15">ATP adenosine-5'-phosphosulfate 3'-phosphotransferase</fullName>
    </alternativeName>
    <alternativeName>
        <fullName evidence="12 15">Adenosine-5'-phosphosulfate kinase</fullName>
    </alternativeName>
</protein>
<evidence type="ECO:0000256" key="3">
    <source>
        <dbReference type="ARBA" id="ARBA00004806"/>
    </source>
</evidence>
<evidence type="ECO:0000256" key="1">
    <source>
        <dbReference type="ARBA" id="ARBA00001823"/>
    </source>
</evidence>
<dbReference type="NCBIfam" id="TIGR00455">
    <property type="entry name" value="apsK"/>
    <property type="match status" value="1"/>
</dbReference>
<evidence type="ECO:0000256" key="10">
    <source>
        <dbReference type="ARBA" id="ARBA00022777"/>
    </source>
</evidence>
<evidence type="ECO:0000256" key="11">
    <source>
        <dbReference type="ARBA" id="ARBA00022840"/>
    </source>
</evidence>
<comment type="caution">
    <text evidence="18">The sequence shown here is derived from an EMBL/GenBank/DDBJ whole genome shotgun (WGS) entry which is preliminary data.</text>
</comment>